<organism evidence="2 3">
    <name type="scientific">Candidatus Magnetaquiglobus chichijimensis</name>
    <dbReference type="NCBI Taxonomy" id="3141448"/>
    <lineage>
        <taxon>Bacteria</taxon>
        <taxon>Pseudomonadati</taxon>
        <taxon>Pseudomonadota</taxon>
        <taxon>Magnetococcia</taxon>
        <taxon>Magnetococcales</taxon>
        <taxon>Candidatus Magnetaquicoccaceae</taxon>
        <taxon>Candidatus Magnetaquiglobus</taxon>
    </lineage>
</organism>
<keyword evidence="1" id="KW-0812">Transmembrane</keyword>
<evidence type="ECO:0008006" key="4">
    <source>
        <dbReference type="Google" id="ProtNLM"/>
    </source>
</evidence>
<dbReference type="Proteomes" id="UP001628193">
    <property type="component" value="Unassembled WGS sequence"/>
</dbReference>
<accession>A0ABQ0CBI7</accession>
<dbReference type="RefSeq" id="WP_420905927.1">
    <property type="nucleotide sequence ID" value="NZ_BAAFGK010000004.1"/>
</dbReference>
<proteinExistence type="predicted"/>
<keyword evidence="1" id="KW-1133">Transmembrane helix</keyword>
<evidence type="ECO:0000256" key="1">
    <source>
        <dbReference type="SAM" id="Phobius"/>
    </source>
</evidence>
<reference evidence="2 3" key="1">
    <citation type="submission" date="2024-05" db="EMBL/GenBank/DDBJ databases">
        <authorList>
            <consortium name="Candidatus Magnetaquicoccaceae bacterium FCR-1 genome sequencing consortium"/>
            <person name="Shimoshige H."/>
            <person name="Shimamura S."/>
            <person name="Taoka A."/>
            <person name="Kobayashi H."/>
            <person name="Maekawa T."/>
        </authorList>
    </citation>
    <scope>NUCLEOTIDE SEQUENCE [LARGE SCALE GENOMIC DNA]</scope>
    <source>
        <strain evidence="2 3">FCR-1</strain>
    </source>
</reference>
<evidence type="ECO:0000313" key="3">
    <source>
        <dbReference type="Proteomes" id="UP001628193"/>
    </source>
</evidence>
<reference evidence="2 3" key="2">
    <citation type="submission" date="2024-09" db="EMBL/GenBank/DDBJ databases">
        <title>Draft genome sequence of Candidatus Magnetaquicoccaceae bacterium FCR-1.</title>
        <authorList>
            <person name="Shimoshige H."/>
            <person name="Shimamura S."/>
            <person name="Taoka A."/>
            <person name="Kobayashi H."/>
            <person name="Maekawa T."/>
        </authorList>
    </citation>
    <scope>NUCLEOTIDE SEQUENCE [LARGE SCALE GENOMIC DNA]</scope>
    <source>
        <strain evidence="2 3">FCR-1</strain>
    </source>
</reference>
<comment type="caution">
    <text evidence="2">The sequence shown here is derived from an EMBL/GenBank/DDBJ whole genome shotgun (WGS) entry which is preliminary data.</text>
</comment>
<sequence>MPSSVTPHLEPPSSPVEMPDDPLLHSLLAMGAARRGLIASLPIVLLWLGIFWSVALP</sequence>
<dbReference type="EMBL" id="BAAFGK010000004">
    <property type="protein sequence ID" value="GAB0058247.1"/>
    <property type="molecule type" value="Genomic_DNA"/>
</dbReference>
<keyword evidence="1" id="KW-0472">Membrane</keyword>
<gene>
    <name evidence="2" type="ORF">SIID45300_02593</name>
</gene>
<name>A0ABQ0CBI7_9PROT</name>
<protein>
    <recommendedName>
        <fullName evidence="4">ABC transporter permease</fullName>
    </recommendedName>
</protein>
<feature type="transmembrane region" description="Helical" evidence="1">
    <location>
        <begin position="36"/>
        <end position="55"/>
    </location>
</feature>
<keyword evidence="3" id="KW-1185">Reference proteome</keyword>
<evidence type="ECO:0000313" key="2">
    <source>
        <dbReference type="EMBL" id="GAB0058247.1"/>
    </source>
</evidence>